<evidence type="ECO:0000256" key="1">
    <source>
        <dbReference type="ARBA" id="ARBA00022723"/>
    </source>
</evidence>
<evidence type="ECO:0000313" key="6">
    <source>
        <dbReference type="Proteomes" id="UP000093514"/>
    </source>
</evidence>
<dbReference type="PANTHER" id="PTHR40447">
    <property type="entry name" value="ANAEROBIC SULFITE REDUCTASE SUBUNIT A"/>
    <property type="match status" value="1"/>
</dbReference>
<sequence length="339" mass="39609">MSYRVKRSEFDDILSKLQEDYKIYAPTRKKDKGTFSDTDLVLYDRVSSLEEIDFNSKTKYSPKEVVFPITQTLFYFNGNEYIEAEDKGEKVLVFLRPCEVNAFKRLDKIFLENGPQEDIYYKRLREKVKFVVVECTEGFDSCFCVSMGTNRTDDYSVFIRVSDEEIFCEVKDDELAEVFVDKESTDYSPEFIQENKQQVEVPALEDITTDLFDSEIWKEYSKRCIGCGRCNTVCPTCSCWTMQDISYQDNENIGERRRVWAGCHIDGYTEMAGGHDFRTTYGDRMRFKTLHKIYDFRKRFDIDMCVGCGRCEDVCPQYISFVGAIKKLNQAIKEGKNNG</sequence>
<evidence type="ECO:0000313" key="5">
    <source>
        <dbReference type="EMBL" id="OCL26635.1"/>
    </source>
</evidence>
<feature type="domain" description="4Fe-4S ferredoxin-type" evidence="4">
    <location>
        <begin position="296"/>
        <end position="324"/>
    </location>
</feature>
<dbReference type="GO" id="GO:0051536">
    <property type="term" value="F:iron-sulfur cluster binding"/>
    <property type="evidence" value="ECO:0007669"/>
    <property type="project" value="UniProtKB-KW"/>
</dbReference>
<keyword evidence="1" id="KW-0479">Metal-binding</keyword>
<keyword evidence="6" id="KW-1185">Reference proteome</keyword>
<feature type="domain" description="4Fe-4S ferredoxin-type" evidence="4">
    <location>
        <begin position="214"/>
        <end position="245"/>
    </location>
</feature>
<name>A0A1C0A8S4_9FIRM</name>
<organism evidence="5 6">
    <name type="scientific">Orenia metallireducens</name>
    <dbReference type="NCBI Taxonomy" id="1413210"/>
    <lineage>
        <taxon>Bacteria</taxon>
        <taxon>Bacillati</taxon>
        <taxon>Bacillota</taxon>
        <taxon>Clostridia</taxon>
        <taxon>Halanaerobiales</taxon>
        <taxon>Halobacteroidaceae</taxon>
        <taxon>Orenia</taxon>
    </lineage>
</organism>
<proteinExistence type="predicted"/>
<dbReference type="GO" id="GO:0046872">
    <property type="term" value="F:metal ion binding"/>
    <property type="evidence" value="ECO:0007669"/>
    <property type="project" value="UniProtKB-KW"/>
</dbReference>
<dbReference type="Proteomes" id="UP000093514">
    <property type="component" value="Unassembled WGS sequence"/>
</dbReference>
<dbReference type="InterPro" id="IPR009051">
    <property type="entry name" value="Helical_ferredxn"/>
</dbReference>
<reference evidence="6" key="1">
    <citation type="submission" date="2016-07" db="EMBL/GenBank/DDBJ databases">
        <authorList>
            <person name="Florea S."/>
            <person name="Webb J.S."/>
            <person name="Jaromczyk J."/>
            <person name="Schardl C.L."/>
        </authorList>
    </citation>
    <scope>NUCLEOTIDE SEQUENCE [LARGE SCALE GENOMIC DNA]</scope>
    <source>
        <strain evidence="6">Z6</strain>
    </source>
</reference>
<evidence type="ECO:0000256" key="3">
    <source>
        <dbReference type="ARBA" id="ARBA00023014"/>
    </source>
</evidence>
<dbReference type="RefSeq" id="WP_068718659.1">
    <property type="nucleotide sequence ID" value="NZ_LWDV01000009.1"/>
</dbReference>
<dbReference type="InterPro" id="IPR017900">
    <property type="entry name" value="4Fe4S_Fe_S_CS"/>
</dbReference>
<evidence type="ECO:0000259" key="4">
    <source>
        <dbReference type="PROSITE" id="PS51379"/>
    </source>
</evidence>
<dbReference type="PROSITE" id="PS00198">
    <property type="entry name" value="4FE4S_FER_1"/>
    <property type="match status" value="2"/>
</dbReference>
<dbReference type="SUPFAM" id="SSF46548">
    <property type="entry name" value="alpha-helical ferredoxin"/>
    <property type="match status" value="1"/>
</dbReference>
<dbReference type="Pfam" id="PF17179">
    <property type="entry name" value="Fer4_22"/>
    <property type="match status" value="1"/>
</dbReference>
<keyword evidence="3" id="KW-0411">Iron-sulfur</keyword>
<dbReference type="PROSITE" id="PS51379">
    <property type="entry name" value="4FE4S_FER_2"/>
    <property type="match status" value="2"/>
</dbReference>
<protein>
    <submittedName>
        <fullName evidence="5">Anaerobic sulfite reductase subunit A</fullName>
    </submittedName>
</protein>
<reference evidence="5 6" key="2">
    <citation type="submission" date="2016-08" db="EMBL/GenBank/DDBJ databases">
        <title>Orenia metallireducens sp. nov. strain Z6, a Novel Metal-reducing Firmicute from the Deep Subsurface.</title>
        <authorList>
            <person name="Maxim B.I."/>
            <person name="Kenneth K."/>
            <person name="Flynn T.M."/>
            <person name="Oloughlin E.J."/>
            <person name="Locke R.A."/>
            <person name="Weber J.R."/>
            <person name="Egan S.M."/>
            <person name="Mackie R.I."/>
            <person name="Cann I.K."/>
        </authorList>
    </citation>
    <scope>NUCLEOTIDE SEQUENCE [LARGE SCALE GENOMIC DNA]</scope>
    <source>
        <strain evidence="5 6">Z6</strain>
    </source>
</reference>
<gene>
    <name evidence="5" type="ORF">U472_11690</name>
</gene>
<evidence type="ECO:0000256" key="2">
    <source>
        <dbReference type="ARBA" id="ARBA00023004"/>
    </source>
</evidence>
<dbReference type="PANTHER" id="PTHR40447:SF1">
    <property type="entry name" value="ANAEROBIC SULFITE REDUCTASE SUBUNIT A"/>
    <property type="match status" value="1"/>
</dbReference>
<accession>A0A1C0A8S4</accession>
<dbReference type="OrthoDB" id="9795302at2"/>
<comment type="caution">
    <text evidence="5">The sequence shown here is derived from an EMBL/GenBank/DDBJ whole genome shotgun (WGS) entry which is preliminary data.</text>
</comment>
<dbReference type="InterPro" id="IPR014259">
    <property type="entry name" value="Sulphite_reductase_A"/>
</dbReference>
<keyword evidence="2" id="KW-0408">Iron</keyword>
<dbReference type="AlphaFoldDB" id="A0A1C0A8S4"/>
<dbReference type="InterPro" id="IPR017896">
    <property type="entry name" value="4Fe4S_Fe-S-bd"/>
</dbReference>
<dbReference type="NCBIfam" id="TIGR02910">
    <property type="entry name" value="sulfite_red_A"/>
    <property type="match status" value="1"/>
</dbReference>
<dbReference type="Gene3D" id="1.10.1060.10">
    <property type="entry name" value="Alpha-helical ferredoxin"/>
    <property type="match status" value="1"/>
</dbReference>
<dbReference type="EMBL" id="LWDV01000009">
    <property type="protein sequence ID" value="OCL26635.1"/>
    <property type="molecule type" value="Genomic_DNA"/>
</dbReference>